<evidence type="ECO:0008006" key="3">
    <source>
        <dbReference type="Google" id="ProtNLM"/>
    </source>
</evidence>
<gene>
    <name evidence="1" type="ORF">IMSHALPRED_008045</name>
</gene>
<evidence type="ECO:0000313" key="2">
    <source>
        <dbReference type="Proteomes" id="UP000664534"/>
    </source>
</evidence>
<proteinExistence type="predicted"/>
<dbReference type="AlphaFoldDB" id="A0A8H3FYT6"/>
<dbReference type="GO" id="GO:0005737">
    <property type="term" value="C:cytoplasm"/>
    <property type="evidence" value="ECO:0007669"/>
    <property type="project" value="TreeGrafter"/>
</dbReference>
<reference evidence="1" key="1">
    <citation type="submission" date="2021-03" db="EMBL/GenBank/DDBJ databases">
        <authorList>
            <person name="Tagirdzhanova G."/>
        </authorList>
    </citation>
    <scope>NUCLEOTIDE SEQUENCE</scope>
</reference>
<organism evidence="1 2">
    <name type="scientific">Imshaugia aleurites</name>
    <dbReference type="NCBI Taxonomy" id="172621"/>
    <lineage>
        <taxon>Eukaryota</taxon>
        <taxon>Fungi</taxon>
        <taxon>Dikarya</taxon>
        <taxon>Ascomycota</taxon>
        <taxon>Pezizomycotina</taxon>
        <taxon>Lecanoromycetes</taxon>
        <taxon>OSLEUM clade</taxon>
        <taxon>Lecanoromycetidae</taxon>
        <taxon>Lecanorales</taxon>
        <taxon>Lecanorineae</taxon>
        <taxon>Parmeliaceae</taxon>
        <taxon>Imshaugia</taxon>
    </lineage>
</organism>
<dbReference type="PANTHER" id="PTHR28075">
    <property type="entry name" value="CHROMOSOME 16, WHOLE GENOME SHOTGUN SEQUENCE"/>
    <property type="match status" value="1"/>
</dbReference>
<dbReference type="OrthoDB" id="16824at2759"/>
<dbReference type="Pfam" id="PF08520">
    <property type="entry name" value="Mitofissin"/>
    <property type="match status" value="1"/>
</dbReference>
<keyword evidence="2" id="KW-1185">Reference proteome</keyword>
<dbReference type="PANTHER" id="PTHR28075:SF1">
    <property type="entry name" value="DUF1748-DOMAIN-CONTAINING PROTEIN"/>
    <property type="match status" value="1"/>
</dbReference>
<comment type="caution">
    <text evidence="1">The sequence shown here is derived from an EMBL/GenBank/DDBJ whole genome shotgun (WGS) entry which is preliminary data.</text>
</comment>
<accession>A0A8H3FYT6</accession>
<dbReference type="Proteomes" id="UP000664534">
    <property type="component" value="Unassembled WGS sequence"/>
</dbReference>
<sequence>MVFGRVVHYAFDAVLVSAFLAGVKRSTGLTYAQPQPKSFAKTEFESDKISESKELKKWVDSYLGMGEWVMDQSVAILGSSGYFERRR</sequence>
<name>A0A8H3FYT6_9LECA</name>
<protein>
    <recommendedName>
        <fullName evidence="3">DUF1748-domain-containing protein</fullName>
    </recommendedName>
</protein>
<evidence type="ECO:0000313" key="1">
    <source>
        <dbReference type="EMBL" id="CAF9929946.1"/>
    </source>
</evidence>
<dbReference type="InterPro" id="IPR013726">
    <property type="entry name" value="Mitofissin"/>
</dbReference>
<dbReference type="EMBL" id="CAJPDT010000055">
    <property type="protein sequence ID" value="CAF9929946.1"/>
    <property type="molecule type" value="Genomic_DNA"/>
</dbReference>